<proteinExistence type="predicted"/>
<reference evidence="2 3" key="1">
    <citation type="journal article" date="2013" name="Genome Biol.">
        <title>Comparative genomics of the core and accessory genomes of 48 Sinorhizobium strains comprising five genospecies.</title>
        <authorList>
            <person name="Sugawara M."/>
            <person name="Epstein B."/>
            <person name="Badgley B.D."/>
            <person name="Unno T."/>
            <person name="Xu L."/>
            <person name="Reese J."/>
            <person name="Gyaneshwar P."/>
            <person name="Denny R."/>
            <person name="Mudge J."/>
            <person name="Bharti A.K."/>
            <person name="Farmer A.D."/>
            <person name="May G.D."/>
            <person name="Woodward J.E."/>
            <person name="Medigue C."/>
            <person name="Vallenet D."/>
            <person name="Lajus A."/>
            <person name="Rouy Z."/>
            <person name="Martinez-Vaz B."/>
            <person name="Tiffin P."/>
            <person name="Young N.D."/>
            <person name="Sadowsky M.J."/>
        </authorList>
    </citation>
    <scope>NUCLEOTIDE SEQUENCE [LARGE SCALE GENOMIC DNA]</scope>
    <source>
        <strain evidence="2 3">N6B1</strain>
    </source>
</reference>
<name>A0A3M2JGN6_RHIML</name>
<evidence type="ECO:0000256" key="1">
    <source>
        <dbReference type="SAM" id="MobiDB-lite"/>
    </source>
</evidence>
<evidence type="ECO:0000313" key="3">
    <source>
        <dbReference type="Proteomes" id="UP000429484"/>
    </source>
</evidence>
<gene>
    <name evidence="2" type="ORF">GHK53_21915</name>
</gene>
<dbReference type="AlphaFoldDB" id="A0A3M2JGN6"/>
<protein>
    <submittedName>
        <fullName evidence="2">Uncharacterized protein</fullName>
    </submittedName>
</protein>
<dbReference type="EMBL" id="WISR01000178">
    <property type="protein sequence ID" value="MQW35349.1"/>
    <property type="molecule type" value="Genomic_DNA"/>
</dbReference>
<evidence type="ECO:0000313" key="2">
    <source>
        <dbReference type="EMBL" id="MQW35349.1"/>
    </source>
</evidence>
<dbReference type="Proteomes" id="UP000429484">
    <property type="component" value="Unassembled WGS sequence"/>
</dbReference>
<feature type="region of interest" description="Disordered" evidence="1">
    <location>
        <begin position="26"/>
        <end position="48"/>
    </location>
</feature>
<organism evidence="2 3">
    <name type="scientific">Rhizobium meliloti</name>
    <name type="common">Ensifer meliloti</name>
    <name type="synonym">Sinorhizobium meliloti</name>
    <dbReference type="NCBI Taxonomy" id="382"/>
    <lineage>
        <taxon>Bacteria</taxon>
        <taxon>Pseudomonadati</taxon>
        <taxon>Pseudomonadota</taxon>
        <taxon>Alphaproteobacteria</taxon>
        <taxon>Hyphomicrobiales</taxon>
        <taxon>Rhizobiaceae</taxon>
        <taxon>Sinorhizobium/Ensifer group</taxon>
        <taxon>Sinorhizobium</taxon>
    </lineage>
</organism>
<comment type="caution">
    <text evidence="2">The sequence shown here is derived from an EMBL/GenBank/DDBJ whole genome shotgun (WGS) entry which is preliminary data.</text>
</comment>
<accession>A0A3M2JGN6</accession>
<sequence>MNVIDSKKLRRGARAENRTHFSLSRSCRFTPHPIPTSPTKTARNVRHNSRGKLSFAELAKIRRAFNSVLKQSNGCFY</sequence>